<gene>
    <name evidence="3" type="ORF">METZ01_LOCUS77532</name>
</gene>
<dbReference type="PIRSF" id="PIRSF004555">
    <property type="entry name" value="UCP004555"/>
    <property type="match status" value="1"/>
</dbReference>
<feature type="coiled-coil region" evidence="2">
    <location>
        <begin position="7"/>
        <end position="34"/>
    </location>
</feature>
<dbReference type="GO" id="GO:0005829">
    <property type="term" value="C:cytosol"/>
    <property type="evidence" value="ECO:0007669"/>
    <property type="project" value="TreeGrafter"/>
</dbReference>
<reference evidence="3" key="1">
    <citation type="submission" date="2018-05" db="EMBL/GenBank/DDBJ databases">
        <authorList>
            <person name="Lanie J.A."/>
            <person name="Ng W.-L."/>
            <person name="Kazmierczak K.M."/>
            <person name="Andrzejewski T.M."/>
            <person name="Davidsen T.M."/>
            <person name="Wayne K.J."/>
            <person name="Tettelin H."/>
            <person name="Glass J.I."/>
            <person name="Rusch D."/>
            <person name="Podicherti R."/>
            <person name="Tsui H.-C.T."/>
            <person name="Winkler M.E."/>
        </authorList>
    </citation>
    <scope>NUCLEOTIDE SEQUENCE</scope>
</reference>
<name>A0A381UAR2_9ZZZZ</name>
<dbReference type="NCBIfam" id="TIGR00103">
    <property type="entry name" value="DNA_YbaB_EbfC"/>
    <property type="match status" value="1"/>
</dbReference>
<keyword evidence="2" id="KW-0175">Coiled coil</keyword>
<dbReference type="HAMAP" id="MF_00274">
    <property type="entry name" value="DNA_YbaB_EbfC"/>
    <property type="match status" value="1"/>
</dbReference>
<organism evidence="3">
    <name type="scientific">marine metagenome</name>
    <dbReference type="NCBI Taxonomy" id="408172"/>
    <lineage>
        <taxon>unclassified sequences</taxon>
        <taxon>metagenomes</taxon>
        <taxon>ecological metagenomes</taxon>
    </lineage>
</organism>
<dbReference type="Pfam" id="PF02575">
    <property type="entry name" value="YbaB_DNA_bd"/>
    <property type="match status" value="1"/>
</dbReference>
<accession>A0A381UAR2</accession>
<dbReference type="InterPro" id="IPR036894">
    <property type="entry name" value="YbaB-like_sf"/>
</dbReference>
<dbReference type="InterPro" id="IPR004401">
    <property type="entry name" value="YbaB/EbfC"/>
</dbReference>
<protein>
    <recommendedName>
        <fullName evidence="4">Nucleoid-associated protein</fullName>
    </recommendedName>
</protein>
<dbReference type="SUPFAM" id="SSF82607">
    <property type="entry name" value="YbaB-like"/>
    <property type="match status" value="1"/>
</dbReference>
<dbReference type="Gene3D" id="3.30.1310.10">
    <property type="entry name" value="Nucleoid-associated protein YbaB-like domain"/>
    <property type="match status" value="1"/>
</dbReference>
<evidence type="ECO:0000256" key="2">
    <source>
        <dbReference type="SAM" id="Coils"/>
    </source>
</evidence>
<keyword evidence="1" id="KW-0238">DNA-binding</keyword>
<proteinExistence type="inferred from homology"/>
<dbReference type="GO" id="GO:0003677">
    <property type="term" value="F:DNA binding"/>
    <property type="evidence" value="ECO:0007669"/>
    <property type="project" value="UniProtKB-KW"/>
</dbReference>
<evidence type="ECO:0000313" key="3">
    <source>
        <dbReference type="EMBL" id="SVA24678.1"/>
    </source>
</evidence>
<sequence>MFTKGNFQNIMKQAKNVQEKLEATQAELEKLEIKGQAGGGMVVAMVNGKQELLSLKIDPEILTDDVEMVEDLIVAAVNQGLSKAGEESQKRMSGISGSVLGSLGDLQIPGT</sequence>
<evidence type="ECO:0000256" key="1">
    <source>
        <dbReference type="ARBA" id="ARBA00023125"/>
    </source>
</evidence>
<dbReference type="PANTHER" id="PTHR33449">
    <property type="entry name" value="NUCLEOID-ASSOCIATED PROTEIN YBAB"/>
    <property type="match status" value="1"/>
</dbReference>
<dbReference type="PANTHER" id="PTHR33449:SF1">
    <property type="entry name" value="NUCLEOID-ASSOCIATED PROTEIN YBAB"/>
    <property type="match status" value="1"/>
</dbReference>
<evidence type="ECO:0008006" key="4">
    <source>
        <dbReference type="Google" id="ProtNLM"/>
    </source>
</evidence>
<dbReference type="EMBL" id="UINC01005969">
    <property type="protein sequence ID" value="SVA24678.1"/>
    <property type="molecule type" value="Genomic_DNA"/>
</dbReference>
<dbReference type="AlphaFoldDB" id="A0A381UAR2"/>